<organism evidence="1 2">
    <name type="scientific">Mucilaginibacter rigui</name>
    <dbReference type="NCBI Taxonomy" id="534635"/>
    <lineage>
        <taxon>Bacteria</taxon>
        <taxon>Pseudomonadati</taxon>
        <taxon>Bacteroidota</taxon>
        <taxon>Sphingobacteriia</taxon>
        <taxon>Sphingobacteriales</taxon>
        <taxon>Sphingobacteriaceae</taxon>
        <taxon>Mucilaginibacter</taxon>
    </lineage>
</organism>
<accession>A0ABR7X4L5</accession>
<dbReference type="SUPFAM" id="SSF55008">
    <property type="entry name" value="HMA, heavy metal-associated domain"/>
    <property type="match status" value="1"/>
</dbReference>
<sequence length="74" mass="8572">MENFDHILLFKTNISCDNDKQLLHKLLDNNPTVQCWSVDMEDSDCVLRIVSETLSHTQIIEMITQHGYSCCELT</sequence>
<dbReference type="InterPro" id="IPR036163">
    <property type="entry name" value="HMA_dom_sf"/>
</dbReference>
<dbReference type="Proteomes" id="UP000618754">
    <property type="component" value="Unassembled WGS sequence"/>
</dbReference>
<dbReference type="EMBL" id="JACWMW010000002">
    <property type="protein sequence ID" value="MBD1385524.1"/>
    <property type="molecule type" value="Genomic_DNA"/>
</dbReference>
<reference evidence="1 2" key="1">
    <citation type="submission" date="2020-09" db="EMBL/GenBank/DDBJ databases">
        <title>Novel species of Mucilaginibacter isolated from a glacier on the Tibetan Plateau.</title>
        <authorList>
            <person name="Liu Q."/>
            <person name="Xin Y.-H."/>
        </authorList>
    </citation>
    <scope>NUCLEOTIDE SEQUENCE [LARGE SCALE GENOMIC DNA]</scope>
    <source>
        <strain evidence="1 2">CGMCC 1.13878</strain>
    </source>
</reference>
<dbReference type="Gene3D" id="3.30.70.100">
    <property type="match status" value="1"/>
</dbReference>
<protein>
    <recommendedName>
        <fullName evidence="3">HMA domain-containing protein</fullName>
    </recommendedName>
</protein>
<evidence type="ECO:0000313" key="1">
    <source>
        <dbReference type="EMBL" id="MBD1385524.1"/>
    </source>
</evidence>
<name>A0ABR7X4L5_9SPHI</name>
<proteinExistence type="predicted"/>
<keyword evidence="2" id="KW-1185">Reference proteome</keyword>
<evidence type="ECO:0000313" key="2">
    <source>
        <dbReference type="Proteomes" id="UP000618754"/>
    </source>
</evidence>
<gene>
    <name evidence="1" type="ORF">IDJ75_09570</name>
</gene>
<comment type="caution">
    <text evidence="1">The sequence shown here is derived from an EMBL/GenBank/DDBJ whole genome shotgun (WGS) entry which is preliminary data.</text>
</comment>
<evidence type="ECO:0008006" key="3">
    <source>
        <dbReference type="Google" id="ProtNLM"/>
    </source>
</evidence>